<dbReference type="InterPro" id="IPR001356">
    <property type="entry name" value="HD"/>
</dbReference>
<keyword evidence="2 4" id="KW-0371">Homeobox</keyword>
<dbReference type="PROSITE" id="PS50071">
    <property type="entry name" value="HOMEOBOX_2"/>
    <property type="match status" value="1"/>
</dbReference>
<protein>
    <submittedName>
        <fullName evidence="6">Homeodomain-like DNA binding domain-containing transcription factor</fullName>
    </submittedName>
</protein>
<evidence type="ECO:0000256" key="1">
    <source>
        <dbReference type="ARBA" id="ARBA00023125"/>
    </source>
</evidence>
<reference evidence="7" key="1">
    <citation type="submission" date="2015-06" db="EMBL/GenBank/DDBJ databases">
        <title>Expansion of signal transduction pathways in fungi by whole-genome duplication.</title>
        <authorList>
            <consortium name="DOE Joint Genome Institute"/>
            <person name="Corrochano L.M."/>
            <person name="Kuo A."/>
            <person name="Marcet-Houben M."/>
            <person name="Polaino S."/>
            <person name="Salamov A."/>
            <person name="Villalobos J.M."/>
            <person name="Alvarez M.I."/>
            <person name="Avalos J."/>
            <person name="Benito E.P."/>
            <person name="Benoit I."/>
            <person name="Burger G."/>
            <person name="Camino L.P."/>
            <person name="Canovas D."/>
            <person name="Cerda-Olmedo E."/>
            <person name="Cheng J.-F."/>
            <person name="Dominguez A."/>
            <person name="Elias M."/>
            <person name="Eslava A.P."/>
            <person name="Glaser F."/>
            <person name="Grimwood J."/>
            <person name="Gutierrez G."/>
            <person name="Heitman J."/>
            <person name="Henrissat B."/>
            <person name="Iturriaga E.A."/>
            <person name="Lang B.F."/>
            <person name="Lavin J.L."/>
            <person name="Lee S."/>
            <person name="Li W."/>
            <person name="Lindquist E."/>
            <person name="Lopez-Garcia S."/>
            <person name="Luque E.M."/>
            <person name="Marcos A.T."/>
            <person name="Martin J."/>
            <person name="McCluskey K."/>
            <person name="Medina H.R."/>
            <person name="Miralles-Duran A."/>
            <person name="Miyazaki A."/>
            <person name="Munoz-Torres E."/>
            <person name="Oguiza J.A."/>
            <person name="Ohm R."/>
            <person name="Olmedo M."/>
            <person name="Orejas M."/>
            <person name="Ortiz-Castellanos L."/>
            <person name="Pisabarro A.G."/>
            <person name="Rodriguez-Romero J."/>
            <person name="Ruiz-Herrera J."/>
            <person name="Ruiz-Vazquez R."/>
            <person name="Sanz C."/>
            <person name="Schackwitz W."/>
            <person name="Schmutz J."/>
            <person name="Shahriari M."/>
            <person name="Shelest E."/>
            <person name="Silva-Franco F."/>
            <person name="Soanes D."/>
            <person name="Syed K."/>
            <person name="Tagua V.G."/>
            <person name="Talbot N.J."/>
            <person name="Thon M."/>
            <person name="De vries R.P."/>
            <person name="Wiebenga A."/>
            <person name="Yadav J.S."/>
            <person name="Braun E.L."/>
            <person name="Baker S."/>
            <person name="Garre V."/>
            <person name="Horwitz B."/>
            <person name="Torres-Martinez S."/>
            <person name="Idnurm A."/>
            <person name="Herrera-Estrella A."/>
            <person name="Gabaldon T."/>
            <person name="Grigoriev I.V."/>
        </authorList>
    </citation>
    <scope>NUCLEOTIDE SEQUENCE [LARGE SCALE GENOMIC DNA]</scope>
    <source>
        <strain evidence="7">NRRL 1555(-)</strain>
    </source>
</reference>
<feature type="non-terminal residue" evidence="6">
    <location>
        <position position="1"/>
    </location>
</feature>
<sequence length="58" mass="7091">RKRRGNLPKNIIAILKQWLTDHCNHPYPTEEEKVELRTRTNLTLNQISNWFINARRRH</sequence>
<feature type="domain" description="Homeobox" evidence="5">
    <location>
        <begin position="1"/>
        <end position="58"/>
    </location>
</feature>
<name>A0A162TVA8_PHYB8</name>
<dbReference type="GO" id="GO:0006355">
    <property type="term" value="P:regulation of DNA-templated transcription"/>
    <property type="evidence" value="ECO:0007669"/>
    <property type="project" value="InterPro"/>
</dbReference>
<evidence type="ECO:0000259" key="5">
    <source>
        <dbReference type="PROSITE" id="PS50071"/>
    </source>
</evidence>
<dbReference type="AlphaFoldDB" id="A0A162TVA8"/>
<dbReference type="GO" id="GO:0003677">
    <property type="term" value="F:DNA binding"/>
    <property type="evidence" value="ECO:0007669"/>
    <property type="project" value="UniProtKB-UniRule"/>
</dbReference>
<dbReference type="VEuPathDB" id="FungiDB:PHYBLDRAFT_95219"/>
<evidence type="ECO:0000313" key="7">
    <source>
        <dbReference type="Proteomes" id="UP000077315"/>
    </source>
</evidence>
<keyword evidence="3 4" id="KW-0539">Nucleus</keyword>
<evidence type="ECO:0000256" key="2">
    <source>
        <dbReference type="ARBA" id="ARBA00023155"/>
    </source>
</evidence>
<dbReference type="InterPro" id="IPR008422">
    <property type="entry name" value="KN_HD"/>
</dbReference>
<evidence type="ECO:0000256" key="4">
    <source>
        <dbReference type="PROSITE-ProRule" id="PRU00108"/>
    </source>
</evidence>
<dbReference type="GeneID" id="29004792"/>
<dbReference type="EMBL" id="KV440986">
    <property type="protein sequence ID" value="OAD71272.1"/>
    <property type="molecule type" value="Genomic_DNA"/>
</dbReference>
<dbReference type="RefSeq" id="XP_018289312.1">
    <property type="nucleotide sequence ID" value="XM_018443887.1"/>
</dbReference>
<organism evidence="6 7">
    <name type="scientific">Phycomyces blakesleeanus (strain ATCC 8743b / DSM 1359 / FGSC 10004 / NBRC 33097 / NRRL 1555)</name>
    <dbReference type="NCBI Taxonomy" id="763407"/>
    <lineage>
        <taxon>Eukaryota</taxon>
        <taxon>Fungi</taxon>
        <taxon>Fungi incertae sedis</taxon>
        <taxon>Mucoromycota</taxon>
        <taxon>Mucoromycotina</taxon>
        <taxon>Mucoromycetes</taxon>
        <taxon>Mucorales</taxon>
        <taxon>Phycomycetaceae</taxon>
        <taxon>Phycomyces</taxon>
    </lineage>
</organism>
<evidence type="ECO:0000313" key="6">
    <source>
        <dbReference type="EMBL" id="OAD71272.1"/>
    </source>
</evidence>
<dbReference type="PANTHER" id="PTHR11850">
    <property type="entry name" value="HOMEOBOX PROTEIN TRANSCRIPTION FACTORS"/>
    <property type="match status" value="1"/>
</dbReference>
<dbReference type="InterPro" id="IPR009057">
    <property type="entry name" value="Homeodomain-like_sf"/>
</dbReference>
<dbReference type="STRING" id="763407.A0A162TVA8"/>
<dbReference type="SMART" id="SM00389">
    <property type="entry name" value="HOX"/>
    <property type="match status" value="1"/>
</dbReference>
<keyword evidence="1 4" id="KW-0238">DNA-binding</keyword>
<dbReference type="Pfam" id="PF05920">
    <property type="entry name" value="Homeobox_KN"/>
    <property type="match status" value="1"/>
</dbReference>
<dbReference type="Proteomes" id="UP000077315">
    <property type="component" value="Unassembled WGS sequence"/>
</dbReference>
<accession>A0A162TVA8</accession>
<comment type="subcellular location">
    <subcellularLocation>
        <location evidence="4">Nucleus</location>
    </subcellularLocation>
</comment>
<dbReference type="GO" id="GO:0005634">
    <property type="term" value="C:nucleus"/>
    <property type="evidence" value="ECO:0007669"/>
    <property type="project" value="UniProtKB-SubCell"/>
</dbReference>
<keyword evidence="7" id="KW-1185">Reference proteome</keyword>
<dbReference type="InterPro" id="IPR050224">
    <property type="entry name" value="TALE_homeobox"/>
</dbReference>
<dbReference type="OrthoDB" id="10056939at2759"/>
<proteinExistence type="predicted"/>
<gene>
    <name evidence="6" type="ORF">PHYBLDRAFT_95219</name>
</gene>
<dbReference type="CDD" id="cd00086">
    <property type="entry name" value="homeodomain"/>
    <property type="match status" value="1"/>
</dbReference>
<dbReference type="Gene3D" id="1.10.10.60">
    <property type="entry name" value="Homeodomain-like"/>
    <property type="match status" value="1"/>
</dbReference>
<dbReference type="SUPFAM" id="SSF46689">
    <property type="entry name" value="Homeodomain-like"/>
    <property type="match status" value="1"/>
</dbReference>
<evidence type="ECO:0000256" key="3">
    <source>
        <dbReference type="ARBA" id="ARBA00023242"/>
    </source>
</evidence>
<dbReference type="InParanoid" id="A0A162TVA8"/>
<feature type="non-terminal residue" evidence="6">
    <location>
        <position position="58"/>
    </location>
</feature>